<dbReference type="Proteomes" id="UP001199469">
    <property type="component" value="Unassembled WGS sequence"/>
</dbReference>
<dbReference type="NCBIfam" id="TIGR03882">
    <property type="entry name" value="cyclo_dehyd_2"/>
    <property type="match status" value="1"/>
</dbReference>
<evidence type="ECO:0000256" key="1">
    <source>
        <dbReference type="SAM" id="MobiDB-lite"/>
    </source>
</evidence>
<evidence type="ECO:0000313" key="3">
    <source>
        <dbReference type="EMBL" id="MCD2194431.1"/>
    </source>
</evidence>
<dbReference type="InterPro" id="IPR000594">
    <property type="entry name" value="ThiF_NAD_FAD-bd"/>
</dbReference>
<keyword evidence="4" id="KW-1185">Reference proteome</keyword>
<comment type="caution">
    <text evidence="3">The sequence shown here is derived from an EMBL/GenBank/DDBJ whole genome shotgun (WGS) entry which is preliminary data.</text>
</comment>
<evidence type="ECO:0000313" key="4">
    <source>
        <dbReference type="Proteomes" id="UP001199469"/>
    </source>
</evidence>
<accession>A0ABS8P831</accession>
<proteinExistence type="predicted"/>
<dbReference type="EMBL" id="JAJNDB010000002">
    <property type="protein sequence ID" value="MCD2194431.1"/>
    <property type="molecule type" value="Genomic_DNA"/>
</dbReference>
<dbReference type="InterPro" id="IPR035985">
    <property type="entry name" value="Ubiquitin-activating_enz"/>
</dbReference>
<name>A0ABS8P831_9PSEU</name>
<dbReference type="SUPFAM" id="SSF69572">
    <property type="entry name" value="Activating enzymes of the ubiquitin-like proteins"/>
    <property type="match status" value="1"/>
</dbReference>
<gene>
    <name evidence="3" type="ORF">LQ327_13715</name>
</gene>
<reference evidence="3 4" key="1">
    <citation type="submission" date="2021-11" db="EMBL/GenBank/DDBJ databases">
        <title>Draft genome sequence of Actinomycetospora sp. SF1 isolated from the rhizosphere soil.</title>
        <authorList>
            <person name="Duangmal K."/>
            <person name="Chantavorakit T."/>
        </authorList>
    </citation>
    <scope>NUCLEOTIDE SEQUENCE [LARGE SCALE GENOMIC DNA]</scope>
    <source>
        <strain evidence="3 4">TBRC 5722</strain>
    </source>
</reference>
<protein>
    <submittedName>
        <fullName evidence="3">TOMM leader peptide-binding protein</fullName>
    </submittedName>
</protein>
<evidence type="ECO:0000259" key="2">
    <source>
        <dbReference type="Pfam" id="PF00899"/>
    </source>
</evidence>
<dbReference type="RefSeq" id="WP_230734396.1">
    <property type="nucleotide sequence ID" value="NZ_JAJNDB010000002.1"/>
</dbReference>
<feature type="domain" description="THIF-type NAD/FAD binding fold" evidence="2">
    <location>
        <begin position="96"/>
        <end position="304"/>
    </location>
</feature>
<dbReference type="Pfam" id="PF00899">
    <property type="entry name" value="ThiF"/>
    <property type="match status" value="1"/>
</dbReference>
<sequence length="323" mass="32046">MSPSPLPRRPDDRPVLLWRDVATVQVGADPATALTLGALTPPLASLVRALADATPLALAVADAVARGGTPVEIAAVVAALARAGLLAAPRPAPAAAYVRVHGAGRLGTAIAVLLAGAGVGRVAVRAAGTVAPDDVGTGLRDADVGRPAVVAAAEAVARTAPVVVGEPTRRRPELAVLVGAAAADPVLSARLLARHQPHLAVTATGGTGTVGPLVVPGRGSCLRCADRHRAAADPAWPRLAAQLAHTVESAGVATAAAVAALAVEHVLDHLAHGTSRLIDSALELDLGVSTLTRRSRPAHPRCSCSGAPPWSSRGGAVGGQSGS</sequence>
<dbReference type="InterPro" id="IPR022291">
    <property type="entry name" value="Bacteriocin_synth_cyclodeHase"/>
</dbReference>
<dbReference type="Gene3D" id="3.40.50.720">
    <property type="entry name" value="NAD(P)-binding Rossmann-like Domain"/>
    <property type="match status" value="1"/>
</dbReference>
<organism evidence="3 4">
    <name type="scientific">Actinomycetospora endophytica</name>
    <dbReference type="NCBI Taxonomy" id="2291215"/>
    <lineage>
        <taxon>Bacteria</taxon>
        <taxon>Bacillati</taxon>
        <taxon>Actinomycetota</taxon>
        <taxon>Actinomycetes</taxon>
        <taxon>Pseudonocardiales</taxon>
        <taxon>Pseudonocardiaceae</taxon>
        <taxon>Actinomycetospora</taxon>
    </lineage>
</organism>
<feature type="region of interest" description="Disordered" evidence="1">
    <location>
        <begin position="295"/>
        <end position="323"/>
    </location>
</feature>